<comment type="cofactor">
    <cofactor evidence="16">
        <name>Mg(2+)</name>
        <dbReference type="ChEBI" id="CHEBI:18420"/>
    </cofactor>
</comment>
<dbReference type="Pfam" id="PF14622">
    <property type="entry name" value="Ribonucleas_3_3"/>
    <property type="match status" value="1"/>
</dbReference>
<feature type="domain" description="DRBM" evidence="17">
    <location>
        <begin position="153"/>
        <end position="223"/>
    </location>
</feature>
<keyword evidence="9 16" id="KW-0540">Nuclease</keyword>
<dbReference type="CDD" id="cd00593">
    <property type="entry name" value="RIBOc"/>
    <property type="match status" value="1"/>
</dbReference>
<dbReference type="PANTHER" id="PTHR14950:SF37">
    <property type="entry name" value="ENDORIBONUCLEASE DICER"/>
    <property type="match status" value="1"/>
</dbReference>
<evidence type="ECO:0000256" key="1">
    <source>
        <dbReference type="ARBA" id="ARBA00000109"/>
    </source>
</evidence>
<protein>
    <recommendedName>
        <fullName evidence="16">Ribonuclease 3</fullName>
        <ecNumber evidence="16">3.1.26.3</ecNumber>
    </recommendedName>
    <alternativeName>
        <fullName evidence="16">Ribonuclease III</fullName>
        <shortName evidence="16">RNase III</shortName>
    </alternativeName>
</protein>
<evidence type="ECO:0000256" key="6">
    <source>
        <dbReference type="ARBA" id="ARBA00022552"/>
    </source>
</evidence>
<evidence type="ECO:0000256" key="3">
    <source>
        <dbReference type="ARBA" id="ARBA00010183"/>
    </source>
</evidence>
<dbReference type="GO" id="GO:0004525">
    <property type="term" value="F:ribonuclease III activity"/>
    <property type="evidence" value="ECO:0007669"/>
    <property type="project" value="UniProtKB-UniRule"/>
</dbReference>
<name>A0A831KDB5_9GAMM</name>
<evidence type="ECO:0000259" key="18">
    <source>
        <dbReference type="PROSITE" id="PS50142"/>
    </source>
</evidence>
<dbReference type="HAMAP" id="MF_00104">
    <property type="entry name" value="RNase_III"/>
    <property type="match status" value="1"/>
</dbReference>
<dbReference type="EMBL" id="DRCV01000209">
    <property type="protein sequence ID" value="HDK38309.1"/>
    <property type="molecule type" value="Genomic_DNA"/>
</dbReference>
<feature type="binding site" evidence="16">
    <location>
        <position position="112"/>
    </location>
    <ligand>
        <name>Mg(2+)</name>
        <dbReference type="ChEBI" id="CHEBI:18420"/>
    </ligand>
</feature>
<evidence type="ECO:0000256" key="11">
    <source>
        <dbReference type="ARBA" id="ARBA00022759"/>
    </source>
</evidence>
<evidence type="ECO:0000259" key="17">
    <source>
        <dbReference type="PROSITE" id="PS50137"/>
    </source>
</evidence>
<evidence type="ECO:0000256" key="14">
    <source>
        <dbReference type="ARBA" id="ARBA00022884"/>
    </source>
</evidence>
<dbReference type="PROSITE" id="PS50137">
    <property type="entry name" value="DS_RBD"/>
    <property type="match status" value="1"/>
</dbReference>
<keyword evidence="14 16" id="KW-0694">RNA-binding</keyword>
<comment type="caution">
    <text evidence="19">The sequence shown here is derived from an EMBL/GenBank/DDBJ whole genome shotgun (WGS) entry which is preliminary data.</text>
</comment>
<dbReference type="InterPro" id="IPR000999">
    <property type="entry name" value="RNase_III_dom"/>
</dbReference>
<keyword evidence="6 16" id="KW-0698">rRNA processing</keyword>
<dbReference type="InterPro" id="IPR036389">
    <property type="entry name" value="RNase_III_sf"/>
</dbReference>
<dbReference type="Gene3D" id="3.30.160.20">
    <property type="match status" value="1"/>
</dbReference>
<evidence type="ECO:0000256" key="2">
    <source>
        <dbReference type="ARBA" id="ARBA00004496"/>
    </source>
</evidence>
<keyword evidence="8 16" id="KW-0819">tRNA processing</keyword>
<dbReference type="SMART" id="SM00358">
    <property type="entry name" value="DSRM"/>
    <property type="match status" value="1"/>
</dbReference>
<keyword evidence="16" id="KW-0699">rRNA-binding</keyword>
<comment type="catalytic activity">
    <reaction evidence="1 16">
        <text>Endonucleolytic cleavage to 5'-phosphomonoester.</text>
        <dbReference type="EC" id="3.1.26.3"/>
    </reaction>
</comment>
<dbReference type="SUPFAM" id="SSF69065">
    <property type="entry name" value="RNase III domain-like"/>
    <property type="match status" value="1"/>
</dbReference>
<dbReference type="EC" id="3.1.26.3" evidence="16"/>
<dbReference type="PROSITE" id="PS50142">
    <property type="entry name" value="RNASE_3_2"/>
    <property type="match status" value="1"/>
</dbReference>
<comment type="subcellular location">
    <subcellularLocation>
        <location evidence="2 16">Cytoplasm</location>
    </subcellularLocation>
</comment>
<feature type="binding site" evidence="16">
    <location>
        <position position="115"/>
    </location>
    <ligand>
        <name>Mg(2+)</name>
        <dbReference type="ChEBI" id="CHEBI:18420"/>
    </ligand>
</feature>
<dbReference type="Proteomes" id="UP000885822">
    <property type="component" value="Unassembled WGS sequence"/>
</dbReference>
<comment type="function">
    <text evidence="15 16">Digests double-stranded RNA. Involved in the processing of primary rRNA transcript to yield the immediate precursors to the large and small rRNAs (23S and 16S). Processes some mRNAs, and tRNAs when they are encoded in the rRNA operon. Processes pre-crRNA and tracrRNA of type II CRISPR loci if present in the organism.</text>
</comment>
<dbReference type="Pfam" id="PF00035">
    <property type="entry name" value="dsrm"/>
    <property type="match status" value="1"/>
</dbReference>
<dbReference type="AlphaFoldDB" id="A0A831KDB5"/>
<feature type="active site" evidence="16">
    <location>
        <position position="115"/>
    </location>
</feature>
<evidence type="ECO:0000256" key="15">
    <source>
        <dbReference type="ARBA" id="ARBA00049596"/>
    </source>
</evidence>
<comment type="subunit">
    <text evidence="4 16">Homodimer.</text>
</comment>
<evidence type="ECO:0000256" key="16">
    <source>
        <dbReference type="HAMAP-Rule" id="MF_00104"/>
    </source>
</evidence>
<dbReference type="GO" id="GO:0008033">
    <property type="term" value="P:tRNA processing"/>
    <property type="evidence" value="ECO:0007669"/>
    <property type="project" value="UniProtKB-KW"/>
</dbReference>
<evidence type="ECO:0000313" key="19">
    <source>
        <dbReference type="EMBL" id="HDK38309.1"/>
    </source>
</evidence>
<dbReference type="GO" id="GO:0042802">
    <property type="term" value="F:identical protein binding"/>
    <property type="evidence" value="ECO:0007669"/>
    <property type="project" value="UniProtKB-ARBA"/>
</dbReference>
<evidence type="ECO:0000256" key="5">
    <source>
        <dbReference type="ARBA" id="ARBA00022490"/>
    </source>
</evidence>
<dbReference type="SUPFAM" id="SSF54768">
    <property type="entry name" value="dsRNA-binding domain-like"/>
    <property type="match status" value="1"/>
</dbReference>
<evidence type="ECO:0000256" key="12">
    <source>
        <dbReference type="ARBA" id="ARBA00022801"/>
    </source>
</evidence>
<dbReference type="FunFam" id="1.10.1520.10:FF:000001">
    <property type="entry name" value="Ribonuclease 3"/>
    <property type="match status" value="1"/>
</dbReference>
<accession>A0A831KDB5</accession>
<feature type="active site" evidence="16">
    <location>
        <position position="43"/>
    </location>
</feature>
<evidence type="ECO:0000256" key="4">
    <source>
        <dbReference type="ARBA" id="ARBA00011738"/>
    </source>
</evidence>
<keyword evidence="12 16" id="KW-0378">Hydrolase</keyword>
<dbReference type="InterPro" id="IPR014720">
    <property type="entry name" value="dsRBD_dom"/>
</dbReference>
<keyword evidence="13 16" id="KW-0460">Magnesium</keyword>
<dbReference type="Gene3D" id="1.10.1520.10">
    <property type="entry name" value="Ribonuclease III domain"/>
    <property type="match status" value="1"/>
</dbReference>
<keyword evidence="10 16" id="KW-0479">Metal-binding</keyword>
<gene>
    <name evidence="16" type="primary">rnc</name>
    <name evidence="19" type="ORF">ENG92_04765</name>
</gene>
<evidence type="ECO:0000256" key="7">
    <source>
        <dbReference type="ARBA" id="ARBA00022664"/>
    </source>
</evidence>
<dbReference type="GO" id="GO:0006397">
    <property type="term" value="P:mRNA processing"/>
    <property type="evidence" value="ECO:0007669"/>
    <property type="project" value="UniProtKB-UniRule"/>
</dbReference>
<evidence type="ECO:0000256" key="13">
    <source>
        <dbReference type="ARBA" id="ARBA00022842"/>
    </source>
</evidence>
<dbReference type="InterPro" id="IPR011907">
    <property type="entry name" value="RNase_III"/>
</dbReference>
<evidence type="ECO:0000256" key="9">
    <source>
        <dbReference type="ARBA" id="ARBA00022722"/>
    </source>
</evidence>
<proteinExistence type="inferred from homology"/>
<keyword evidence="11 16" id="KW-0255">Endonuclease</keyword>
<feature type="domain" description="RNase III" evidence="18">
    <location>
        <begin position="4"/>
        <end position="126"/>
    </location>
</feature>
<sequence>MADLKRLQRRLGYQFKNESLLIQSLTHRSAGARNNERLEFLGDAILGFEIAENLCRLHPAASEGELSRARAQLVKRETLAAVARRLGLGDYLILGAGELRSGGQTRDSILSDAVEAIIAAVFMDTDIESARALVRRMLEKEIAQISPQAQPKDAKTQLQEYLQARGKSLPVYEVVSVEGSAHEQLFIVECQVSSLGLTERGEGSSRRKAEQQAAFKVLAKSGVTDS</sequence>
<evidence type="ECO:0000256" key="10">
    <source>
        <dbReference type="ARBA" id="ARBA00022723"/>
    </source>
</evidence>
<feature type="binding site" evidence="16">
    <location>
        <position position="39"/>
    </location>
    <ligand>
        <name>Mg(2+)</name>
        <dbReference type="ChEBI" id="CHEBI:18420"/>
    </ligand>
</feature>
<comment type="similarity">
    <text evidence="3">Belongs to the ribonuclease III family.</text>
</comment>
<dbReference type="NCBIfam" id="TIGR02191">
    <property type="entry name" value="RNaseIII"/>
    <property type="match status" value="1"/>
</dbReference>
<evidence type="ECO:0000256" key="8">
    <source>
        <dbReference type="ARBA" id="ARBA00022694"/>
    </source>
</evidence>
<dbReference type="GO" id="GO:0006364">
    <property type="term" value="P:rRNA processing"/>
    <property type="evidence" value="ECO:0007669"/>
    <property type="project" value="UniProtKB-UniRule"/>
</dbReference>
<dbReference type="GO" id="GO:0019843">
    <property type="term" value="F:rRNA binding"/>
    <property type="evidence" value="ECO:0007669"/>
    <property type="project" value="UniProtKB-KW"/>
</dbReference>
<reference evidence="19" key="1">
    <citation type="journal article" date="2020" name="mSystems">
        <title>Genome- and Community-Level Interaction Insights into Carbon Utilization and Element Cycling Functions of Hydrothermarchaeota in Hydrothermal Sediment.</title>
        <authorList>
            <person name="Zhou Z."/>
            <person name="Liu Y."/>
            <person name="Xu W."/>
            <person name="Pan J."/>
            <person name="Luo Z.H."/>
            <person name="Li M."/>
        </authorList>
    </citation>
    <scope>NUCLEOTIDE SEQUENCE [LARGE SCALE GENOMIC DNA]</scope>
    <source>
        <strain evidence="19">HyVt-26</strain>
    </source>
</reference>
<dbReference type="GO" id="GO:0005737">
    <property type="term" value="C:cytoplasm"/>
    <property type="evidence" value="ECO:0007669"/>
    <property type="project" value="UniProtKB-SubCell"/>
</dbReference>
<dbReference type="PROSITE" id="PS00517">
    <property type="entry name" value="RNASE_3_1"/>
    <property type="match status" value="1"/>
</dbReference>
<keyword evidence="5 16" id="KW-0963">Cytoplasm</keyword>
<keyword evidence="7 16" id="KW-0507">mRNA processing</keyword>
<dbReference type="PANTHER" id="PTHR14950">
    <property type="entry name" value="DICER-RELATED"/>
    <property type="match status" value="1"/>
</dbReference>
<dbReference type="GO" id="GO:0046872">
    <property type="term" value="F:metal ion binding"/>
    <property type="evidence" value="ECO:0007669"/>
    <property type="project" value="UniProtKB-KW"/>
</dbReference>
<organism evidence="19">
    <name type="scientific">Thiolapillus brandeum</name>
    <dbReference type="NCBI Taxonomy" id="1076588"/>
    <lineage>
        <taxon>Bacteria</taxon>
        <taxon>Pseudomonadati</taxon>
        <taxon>Pseudomonadota</taxon>
        <taxon>Gammaproteobacteria</taxon>
        <taxon>Chromatiales</taxon>
        <taxon>Sedimenticolaceae</taxon>
        <taxon>Thiolapillus</taxon>
    </lineage>
</organism>
<dbReference type="FunFam" id="3.30.160.20:FF:000003">
    <property type="entry name" value="Ribonuclease 3"/>
    <property type="match status" value="1"/>
</dbReference>
<dbReference type="CDD" id="cd10845">
    <property type="entry name" value="DSRM_RNAse_III_family"/>
    <property type="match status" value="1"/>
</dbReference>
<dbReference type="SMART" id="SM00535">
    <property type="entry name" value="RIBOc"/>
    <property type="match status" value="1"/>
</dbReference>